<dbReference type="InterPro" id="IPR053721">
    <property type="entry name" value="Fimbrial_Adhesin_Reg"/>
</dbReference>
<sequence>MAVVPFFPATISLGAACVPLGVLQVSYGLIQSSFYFWGRVICQDSYLLLTMSGGKSLIPGEMPEIHFWLLVEVSPIHSEKVIQSLKDHLVLGYTRVEACERHHVSPGYFSGALKRLQRVNQTVSRLMPYYIPQGEFTGQTISAIC</sequence>
<dbReference type="PRINTS" id="PR01554">
    <property type="entry name" value="FIMREGULATRY"/>
</dbReference>
<keyword evidence="1" id="KW-0805">Transcription regulation</keyword>
<accession>A0A379QCQ3</accession>
<evidence type="ECO:0000313" key="3">
    <source>
        <dbReference type="EMBL" id="SUF55016.1"/>
    </source>
</evidence>
<evidence type="ECO:0000256" key="1">
    <source>
        <dbReference type="ARBA" id="ARBA00023015"/>
    </source>
</evidence>
<dbReference type="Gene3D" id="1.10.10.2690">
    <property type="match status" value="1"/>
</dbReference>
<gene>
    <name evidence="3" type="primary">pefB_1</name>
    <name evidence="3" type="ORF">NCTC10252_00185</name>
</gene>
<evidence type="ECO:0000256" key="2">
    <source>
        <dbReference type="ARBA" id="ARBA00023163"/>
    </source>
</evidence>
<protein>
    <submittedName>
        <fullName evidence="3">Major pilu subunit operon regulatory protein PapB</fullName>
    </submittedName>
</protein>
<dbReference type="EMBL" id="UGWP01000003">
    <property type="protein sequence ID" value="SUF55016.1"/>
    <property type="molecule type" value="Genomic_DNA"/>
</dbReference>
<dbReference type="Proteomes" id="UP000254597">
    <property type="component" value="Unassembled WGS sequence"/>
</dbReference>
<dbReference type="InterPro" id="IPR004356">
    <property type="entry name" value="Adhesin_operon_reg_prot"/>
</dbReference>
<name>A0A379QCQ3_SALER</name>
<reference evidence="3 4" key="1">
    <citation type="submission" date="2018-06" db="EMBL/GenBank/DDBJ databases">
        <authorList>
            <consortium name="Pathogen Informatics"/>
            <person name="Doyle S."/>
        </authorList>
    </citation>
    <scope>NUCLEOTIDE SEQUENCE [LARGE SCALE GENOMIC DNA]</scope>
    <source>
        <strain evidence="3 4">NCTC10252</strain>
    </source>
</reference>
<proteinExistence type="predicted"/>
<organism evidence="3 4">
    <name type="scientific">Salmonella enterica</name>
    <name type="common">Salmonella choleraesuis</name>
    <dbReference type="NCBI Taxonomy" id="28901"/>
    <lineage>
        <taxon>Bacteria</taxon>
        <taxon>Pseudomonadati</taxon>
        <taxon>Pseudomonadota</taxon>
        <taxon>Gammaproteobacteria</taxon>
        <taxon>Enterobacterales</taxon>
        <taxon>Enterobacteriaceae</taxon>
        <taxon>Salmonella</taxon>
    </lineage>
</organism>
<dbReference type="AlphaFoldDB" id="A0A379QCQ3"/>
<dbReference type="GO" id="GO:0006355">
    <property type="term" value="P:regulation of DNA-templated transcription"/>
    <property type="evidence" value="ECO:0007669"/>
    <property type="project" value="InterPro"/>
</dbReference>
<keyword evidence="2" id="KW-0804">Transcription</keyword>
<dbReference type="Pfam" id="PF03333">
    <property type="entry name" value="PapB"/>
    <property type="match status" value="1"/>
</dbReference>
<evidence type="ECO:0000313" key="4">
    <source>
        <dbReference type="Proteomes" id="UP000254597"/>
    </source>
</evidence>